<name>W7ALL5_9APIC</name>
<feature type="region of interest" description="Disordered" evidence="1">
    <location>
        <begin position="817"/>
        <end position="849"/>
    </location>
</feature>
<feature type="compositionally biased region" description="Basic residues" evidence="1">
    <location>
        <begin position="828"/>
        <end position="840"/>
    </location>
</feature>
<feature type="compositionally biased region" description="Low complexity" evidence="1">
    <location>
        <begin position="659"/>
        <end position="676"/>
    </location>
</feature>
<feature type="region of interest" description="Disordered" evidence="1">
    <location>
        <begin position="499"/>
        <end position="609"/>
    </location>
</feature>
<protein>
    <submittedName>
        <fullName evidence="2">Uncharacterized protein</fullName>
    </submittedName>
</protein>
<evidence type="ECO:0000256" key="1">
    <source>
        <dbReference type="SAM" id="MobiDB-lite"/>
    </source>
</evidence>
<dbReference type="Proteomes" id="UP000030640">
    <property type="component" value="Unassembled WGS sequence"/>
</dbReference>
<evidence type="ECO:0000313" key="2">
    <source>
        <dbReference type="EMBL" id="EUD66221.1"/>
    </source>
</evidence>
<feature type="region of interest" description="Disordered" evidence="1">
    <location>
        <begin position="756"/>
        <end position="777"/>
    </location>
</feature>
<feature type="compositionally biased region" description="Basic and acidic residues" evidence="1">
    <location>
        <begin position="534"/>
        <end position="547"/>
    </location>
</feature>
<feature type="compositionally biased region" description="Basic and acidic residues" evidence="1">
    <location>
        <begin position="594"/>
        <end position="609"/>
    </location>
</feature>
<dbReference type="RefSeq" id="XP_008817230.1">
    <property type="nucleotide sequence ID" value="XM_008819008.1"/>
</dbReference>
<keyword evidence="3" id="KW-1185">Reference proteome</keyword>
<evidence type="ECO:0000313" key="3">
    <source>
        <dbReference type="Proteomes" id="UP000030640"/>
    </source>
</evidence>
<dbReference type="GeneID" id="20038690"/>
<proteinExistence type="predicted"/>
<feature type="compositionally biased region" description="Basic residues" evidence="1">
    <location>
        <begin position="705"/>
        <end position="717"/>
    </location>
</feature>
<sequence length="849" mass="97166">MEVVIKRPYIEVFERILKLFTSVSEHLHLRLTRSKLELIGSNSLTNELIIHVDKKFFSLGNVNCDEKSASGSLSSKDLYHCLFSYQITRMLRSDGSVHLGNHETGERGRLAVASGGETAHSEGKLGSDVVGGSGDASDNRGCGAAKVSKLILKFNEKNGTLEVVVKFKKRNTHCSAVLKLRPFSNPLKSYVYRNESIIQVEPTLFLINLKDLANERNVFLKNTDDSIVLSAIETSDFSLNREKIKREHFFYNNKKISIPSCKTKYFFKNTKFEDHSLALPLTDLKLIFKFCSDLNLLCLFATKNFKENVVICFGGIISRILEKNRRRILSQRRCSRGGGPQFMQQVRQMGKTHWGEETPKIGQNIRMHHASLYSKNPSPYRTAHSQGQEEEGPKSCVFYLSDENNSSDEDDSDVDEMDQPGLYFSPSHDQADWCNDNEIHYSEGYYNDIHYNDIITGRIHFTSYFNISCNFNDYNFKEYNFSGDDLLRSHFGAPSSREVKGVDIPYGTGEGEQRNRPQRERTHERCEVITGENNPEKMPTKHSEKRINQTCNIKCEKQERMNKSNKRGDPNEEDSPHVNKCRKKEPVEEGSYPDLREEKETYTKKDTRTIEPPSEELNYDRFIRGNRKEVESYFTMELKIKELERTLDMVDKMEQLNQRSGIRSRGGSRDAASSFADRMDERMEKKKKTIKAGCFLSNSREANKRGKKSRKNLRKTSKGGYPPSCYSASAEADSRTSCDSRSDECNSFDCDNFYSVSDGGDSPSTPSPQIKQDEGRDGYFDNVYSKYHWCDNLSDFKRRLCESGDQVGDGWYVARPSCNQGRGAEKRLPRRASRSSHYRRLSTDTYGGV</sequence>
<feature type="compositionally biased region" description="Low complexity" evidence="1">
    <location>
        <begin position="756"/>
        <end position="768"/>
    </location>
</feature>
<feature type="compositionally biased region" description="Acidic residues" evidence="1">
    <location>
        <begin position="405"/>
        <end position="418"/>
    </location>
</feature>
<dbReference type="AlphaFoldDB" id="W7ALL5"/>
<dbReference type="VEuPathDB" id="PlasmoDB:C922_03416"/>
<accession>W7ALL5</accession>
<feature type="region of interest" description="Disordered" evidence="1">
    <location>
        <begin position="701"/>
        <end position="730"/>
    </location>
</feature>
<dbReference type="OrthoDB" id="377352at2759"/>
<reference evidence="2 3" key="1">
    <citation type="submission" date="2013-02" db="EMBL/GenBank/DDBJ databases">
        <title>The Genome Sequence of Plasmodium inui San Antonio 1.</title>
        <authorList>
            <consortium name="The Broad Institute Genome Sequencing Platform"/>
            <consortium name="The Broad Institute Genome Sequencing Center for Infectious Disease"/>
            <person name="Neafsey D."/>
            <person name="Cheeseman I."/>
            <person name="Volkman S."/>
            <person name="Adams J."/>
            <person name="Walker B."/>
            <person name="Young S.K."/>
            <person name="Zeng Q."/>
            <person name="Gargeya S."/>
            <person name="Fitzgerald M."/>
            <person name="Haas B."/>
            <person name="Abouelleil A."/>
            <person name="Alvarado L."/>
            <person name="Arachchi H.M."/>
            <person name="Berlin A.M."/>
            <person name="Chapman S.B."/>
            <person name="Dewar J."/>
            <person name="Goldberg J."/>
            <person name="Griggs A."/>
            <person name="Gujja S."/>
            <person name="Hansen M."/>
            <person name="Howarth C."/>
            <person name="Imamovic A."/>
            <person name="Larimer J."/>
            <person name="McCowan C."/>
            <person name="Murphy C."/>
            <person name="Neiman D."/>
            <person name="Pearson M."/>
            <person name="Priest M."/>
            <person name="Roberts A."/>
            <person name="Saif S."/>
            <person name="Shea T."/>
            <person name="Sisk P."/>
            <person name="Sykes S."/>
            <person name="Wortman J."/>
            <person name="Nusbaum C."/>
            <person name="Birren B."/>
        </authorList>
    </citation>
    <scope>NUCLEOTIDE SEQUENCE [LARGE SCALE GENOMIC DNA]</scope>
    <source>
        <strain evidence="2 3">San Antonio 1</strain>
    </source>
</reference>
<feature type="compositionally biased region" description="Basic and acidic residues" evidence="1">
    <location>
        <begin position="554"/>
        <end position="577"/>
    </location>
</feature>
<feature type="region of interest" description="Disordered" evidence="1">
    <location>
        <begin position="657"/>
        <end position="688"/>
    </location>
</feature>
<feature type="compositionally biased region" description="Basic and acidic residues" evidence="1">
    <location>
        <begin position="511"/>
        <end position="527"/>
    </location>
</feature>
<dbReference type="EMBL" id="KI965473">
    <property type="protein sequence ID" value="EUD66221.1"/>
    <property type="molecule type" value="Genomic_DNA"/>
</dbReference>
<feature type="region of interest" description="Disordered" evidence="1">
    <location>
        <begin position="404"/>
        <end position="429"/>
    </location>
</feature>
<gene>
    <name evidence="2" type="ORF">C922_03416</name>
</gene>
<organism evidence="2 3">
    <name type="scientific">Plasmodium inui San Antonio 1</name>
    <dbReference type="NCBI Taxonomy" id="1237626"/>
    <lineage>
        <taxon>Eukaryota</taxon>
        <taxon>Sar</taxon>
        <taxon>Alveolata</taxon>
        <taxon>Apicomplexa</taxon>
        <taxon>Aconoidasida</taxon>
        <taxon>Haemosporida</taxon>
        <taxon>Plasmodiidae</taxon>
        <taxon>Plasmodium</taxon>
        <taxon>Plasmodium (Plasmodium)</taxon>
    </lineage>
</organism>